<protein>
    <submittedName>
        <fullName evidence="2">Kcnh7 protein</fullName>
    </submittedName>
</protein>
<feature type="chain" id="PRO_5032580711" evidence="1">
    <location>
        <begin position="18"/>
        <end position="841"/>
    </location>
</feature>
<dbReference type="AlphaFoldDB" id="A0A812VWF9"/>
<proteinExistence type="predicted"/>
<organism evidence="2 3">
    <name type="scientific">Symbiodinium pilosum</name>
    <name type="common">Dinoflagellate</name>
    <dbReference type="NCBI Taxonomy" id="2952"/>
    <lineage>
        <taxon>Eukaryota</taxon>
        <taxon>Sar</taxon>
        <taxon>Alveolata</taxon>
        <taxon>Dinophyceae</taxon>
        <taxon>Suessiales</taxon>
        <taxon>Symbiodiniaceae</taxon>
        <taxon>Symbiodinium</taxon>
    </lineage>
</organism>
<accession>A0A812VWF9</accession>
<dbReference type="SUPFAM" id="SSF56219">
    <property type="entry name" value="DNase I-like"/>
    <property type="match status" value="1"/>
</dbReference>
<gene>
    <name evidence="2" type="primary">Kcnh7</name>
    <name evidence="2" type="ORF">SPIL2461_LOCUS17685</name>
</gene>
<reference evidence="2" key="1">
    <citation type="submission" date="2021-02" db="EMBL/GenBank/DDBJ databases">
        <authorList>
            <person name="Dougan E. K."/>
            <person name="Rhodes N."/>
            <person name="Thang M."/>
            <person name="Chan C."/>
        </authorList>
    </citation>
    <scope>NUCLEOTIDE SEQUENCE</scope>
</reference>
<evidence type="ECO:0000313" key="2">
    <source>
        <dbReference type="EMBL" id="CAE7657073.1"/>
    </source>
</evidence>
<name>A0A812VWF9_SYMPI</name>
<comment type="caution">
    <text evidence="2">The sequence shown here is derived from an EMBL/GenBank/DDBJ whole genome shotgun (WGS) entry which is preliminary data.</text>
</comment>
<keyword evidence="3" id="KW-1185">Reference proteome</keyword>
<dbReference type="OrthoDB" id="10404818at2759"/>
<sequence>MLGRWTLLLGALAQGYAHRLRAYSERRADWQDSQMLNVQLWTWNSGKAHLQQEAKRLSLTEADFIVSCQTEASKHIGKWMPAEWMQVARGEHWGAAGGGINAQIASVFARRPLDGKLIGNESKLISVTPWSSDVGSEESIKFEGFDGTTHEVFKIQTQVMATDYKGKGGVSIAITFPGSVARPATRVDFLCVHLDSESAKSRLAGITYMLSKVRTYQGKLSKQLRGEVLTDTGGVGQPCSLFDRDLETCTLPTLDGLQEPPDAVVVLGDLNYRLEQGELNLTDGSLERRIFSPAGRRKLAANDPLAPESEYADALVKPVEDNAGFGFQCNQPHAEYLPTYKRYAGEECALLGQKLTNCSASGNYCKMDDIMNLTRTCYMKTNKKDGNLTWATKKDDVQLGWLDRFCFRTTSSKPRLTLSLMDSEGWMDYPGAKDTENGSDHMPVAATLQLGYATCGCPKVEPGVTVEQCDKAGVPTFRTGELTFVRCGEGEALVDAKGQIHEFVTLKCQEDGTILPVDAIPDVEKLRCQKVCRDFEFNEFVQNPEYLDLGAARAGACHESRNAKVDFRFSEYGRDGFMLVGSPDLQCRGGTLVNANAKEPFPSCIRSCPTQIPDKLWIAAQRPASEELLGGDYGEEIWKRFGRNRQLVLDGGEQTFECQRSCLVLGKSTAWCIDSKMQPTPSSMQCACGLDLSVEAADFENAELRSIVDKMKLQFYKGPTTSEKLEELRQGRHSYVAAVKFKPKDMKKHAPEVVSLDRKDDLADLEAHLTLCSPKASKRRHFFSSCSVLAETNSGHGQGLKMLLRQASGTEGVLTMDFPLTYQNLTTTVTLKVRYEAKEEN</sequence>
<keyword evidence="1" id="KW-0732">Signal</keyword>
<dbReference type="EMBL" id="CAJNIZ010043316">
    <property type="protein sequence ID" value="CAE7657073.1"/>
    <property type="molecule type" value="Genomic_DNA"/>
</dbReference>
<dbReference type="Proteomes" id="UP000649617">
    <property type="component" value="Unassembled WGS sequence"/>
</dbReference>
<dbReference type="Gene3D" id="3.60.10.10">
    <property type="entry name" value="Endonuclease/exonuclease/phosphatase"/>
    <property type="match status" value="1"/>
</dbReference>
<evidence type="ECO:0000313" key="3">
    <source>
        <dbReference type="Proteomes" id="UP000649617"/>
    </source>
</evidence>
<feature type="signal peptide" evidence="1">
    <location>
        <begin position="1"/>
        <end position="17"/>
    </location>
</feature>
<dbReference type="InterPro" id="IPR036691">
    <property type="entry name" value="Endo/exonu/phosph_ase_sf"/>
</dbReference>
<evidence type="ECO:0000256" key="1">
    <source>
        <dbReference type="SAM" id="SignalP"/>
    </source>
</evidence>